<dbReference type="EMBL" id="WMJY01000009">
    <property type="protein sequence ID" value="MTH29442.1"/>
    <property type="molecule type" value="Genomic_DNA"/>
</dbReference>
<reference evidence="2 3" key="1">
    <citation type="journal article" date="2006" name="Int. J. Syst. Evol. Microbiol.">
        <title>Myroides pelagicus sp. nov., isolated from seawater in Thailand.</title>
        <authorList>
            <person name="Yoon J."/>
            <person name="Maneerat S."/>
            <person name="Kawai F."/>
            <person name="Yokota A."/>
        </authorList>
    </citation>
    <scope>NUCLEOTIDE SEQUENCE [LARGE SCALE GENOMIC DNA]</scope>
    <source>
        <strain evidence="2 3">SM1T</strain>
    </source>
</reference>
<dbReference type="Pfam" id="PF22818">
    <property type="entry name" value="ApeI-like"/>
    <property type="match status" value="1"/>
</dbReference>
<dbReference type="OrthoDB" id="9772788at2"/>
<dbReference type="InterPro" id="IPR054545">
    <property type="entry name" value="ApeI-like"/>
</dbReference>
<evidence type="ECO:0000313" key="2">
    <source>
        <dbReference type="EMBL" id="MTH29442.1"/>
    </source>
</evidence>
<dbReference type="SUPFAM" id="SSF54637">
    <property type="entry name" value="Thioesterase/thiol ester dehydrase-isomerase"/>
    <property type="match status" value="1"/>
</dbReference>
<evidence type="ECO:0000259" key="1">
    <source>
        <dbReference type="Pfam" id="PF22818"/>
    </source>
</evidence>
<gene>
    <name evidence="2" type="ORF">GJV77_05835</name>
</gene>
<dbReference type="InterPro" id="IPR029069">
    <property type="entry name" value="HotDog_dom_sf"/>
</dbReference>
<name>A0A7K1GKM6_9FLAO</name>
<sequence>MLIDNFYEVIDLKSIGENQYSVLVTLNTSHNVFKGHFPNNPVMPGVCMIQIIKELTEEIVSSKLFLEQVLNVKFMTLINPEKCNELSFSLQIDERDDVVKVKSTIEFQSAIALKMSSTFKRQ</sequence>
<evidence type="ECO:0000313" key="3">
    <source>
        <dbReference type="Proteomes" id="UP000488936"/>
    </source>
</evidence>
<comment type="caution">
    <text evidence="2">The sequence shown here is derived from an EMBL/GenBank/DDBJ whole genome shotgun (WGS) entry which is preliminary data.</text>
</comment>
<dbReference type="Proteomes" id="UP000488936">
    <property type="component" value="Unassembled WGS sequence"/>
</dbReference>
<dbReference type="RefSeq" id="WP_155035439.1">
    <property type="nucleotide sequence ID" value="NZ_JAYMMG010000005.1"/>
</dbReference>
<protein>
    <submittedName>
        <fullName evidence="2">3-hydroxyacyl-ACP dehydratase</fullName>
    </submittedName>
</protein>
<accession>A0A7K1GKM6</accession>
<keyword evidence="3" id="KW-1185">Reference proteome</keyword>
<organism evidence="2 3">
    <name type="scientific">Myroides pelagicus</name>
    <dbReference type="NCBI Taxonomy" id="270914"/>
    <lineage>
        <taxon>Bacteria</taxon>
        <taxon>Pseudomonadati</taxon>
        <taxon>Bacteroidota</taxon>
        <taxon>Flavobacteriia</taxon>
        <taxon>Flavobacteriales</taxon>
        <taxon>Flavobacteriaceae</taxon>
        <taxon>Myroides</taxon>
    </lineage>
</organism>
<feature type="domain" description="ApeI dehydratase-like" evidence="1">
    <location>
        <begin position="17"/>
        <end position="93"/>
    </location>
</feature>
<dbReference type="Gene3D" id="3.10.129.10">
    <property type="entry name" value="Hotdog Thioesterase"/>
    <property type="match status" value="1"/>
</dbReference>
<dbReference type="AlphaFoldDB" id="A0A7K1GKM6"/>
<dbReference type="GO" id="GO:0016829">
    <property type="term" value="F:lyase activity"/>
    <property type="evidence" value="ECO:0007669"/>
    <property type="project" value="UniProtKB-KW"/>
</dbReference>
<proteinExistence type="predicted"/>